<evidence type="ECO:0000313" key="1">
    <source>
        <dbReference type="EMBL" id="KAJ2799665.1"/>
    </source>
</evidence>
<comment type="caution">
    <text evidence="1">The sequence shown here is derived from an EMBL/GenBank/DDBJ whole genome shotgun (WGS) entry which is preliminary data.</text>
</comment>
<proteinExistence type="predicted"/>
<keyword evidence="2" id="KW-1185">Reference proteome</keyword>
<evidence type="ECO:0000313" key="2">
    <source>
        <dbReference type="Proteomes" id="UP001140087"/>
    </source>
</evidence>
<name>A0ACC1L240_9FUNG</name>
<protein>
    <submittedName>
        <fullName evidence="1">Jun-like transcription factor</fullName>
    </submittedName>
</protein>
<organism evidence="1 2">
    <name type="scientific">Coemansia helicoidea</name>
    <dbReference type="NCBI Taxonomy" id="1286919"/>
    <lineage>
        <taxon>Eukaryota</taxon>
        <taxon>Fungi</taxon>
        <taxon>Fungi incertae sedis</taxon>
        <taxon>Zoopagomycota</taxon>
        <taxon>Kickxellomycotina</taxon>
        <taxon>Kickxellomycetes</taxon>
        <taxon>Kickxellales</taxon>
        <taxon>Kickxellaceae</taxon>
        <taxon>Coemansia</taxon>
    </lineage>
</organism>
<accession>A0ACC1L240</accession>
<gene>
    <name evidence="1" type="primary">SRP40</name>
    <name evidence="1" type="ORF">H4R21_003472</name>
</gene>
<sequence length="206" mass="21352">MTAKETKRLATLHTLLADCGLEKTVATLVAEAAQVGKTNKAVQAFLEQAVAQKAAGAAGSPPIGAKSGAAGSGSDSVSSASYKSAASCPASQTTPAAAAGGAPTAGKRKRADAAQTSRPARRGEAANAPNTPFCRVRPEEVVYADERLKDNRYLSKGDVDNDFGYKAHKDLIVTRGKAFTKEKNKKKRGSYSGGRITMTSSSIKFT</sequence>
<reference evidence="1" key="1">
    <citation type="submission" date="2022-07" db="EMBL/GenBank/DDBJ databases">
        <title>Phylogenomic reconstructions and comparative analyses of Kickxellomycotina fungi.</title>
        <authorList>
            <person name="Reynolds N.K."/>
            <person name="Stajich J.E."/>
            <person name="Barry K."/>
            <person name="Grigoriev I.V."/>
            <person name="Crous P."/>
            <person name="Smith M.E."/>
        </authorList>
    </citation>
    <scope>NUCLEOTIDE SEQUENCE</scope>
    <source>
        <strain evidence="1">BCRC 34780</strain>
    </source>
</reference>
<dbReference type="Proteomes" id="UP001140087">
    <property type="component" value="Unassembled WGS sequence"/>
</dbReference>
<dbReference type="EMBL" id="JANBUN010001102">
    <property type="protein sequence ID" value="KAJ2799665.1"/>
    <property type="molecule type" value="Genomic_DNA"/>
</dbReference>